<accession>A0AAW1DYF8</accession>
<keyword evidence="4 12" id="KW-0812">Transmembrane</keyword>
<keyword evidence="3" id="KW-1003">Cell membrane</keyword>
<evidence type="ECO:0000256" key="8">
    <source>
        <dbReference type="ARBA" id="ARBA00023170"/>
    </source>
</evidence>
<evidence type="ECO:0000256" key="12">
    <source>
        <dbReference type="SAM" id="Phobius"/>
    </source>
</evidence>
<dbReference type="GO" id="GO:0006954">
    <property type="term" value="P:inflammatory response"/>
    <property type="evidence" value="ECO:0007669"/>
    <property type="project" value="UniProtKB-KW"/>
</dbReference>
<dbReference type="InterPro" id="IPR027841">
    <property type="entry name" value="IL-17_rcpt_C/E_N"/>
</dbReference>
<sequence>MCFRRFGTALAFVAVVVFPLLLGCTICHLKEDGSGIQDDHDEGKCPVELTPVLTPTSRDIYSECVTVRVWMKADDFCKAPKIEILSTSGLIKIISPILLKNKKNKIKCRNDSKRDTRVKCPGVAQQRGGNSSVALWELVHNCVGAEARAVVSASFNTTSRSCSASYTVPDPIPDFDLSVNQSSKSISVTVEAGDKVHTRWCYRKYGKACIAADSPRITIDPSQSRFALLNIPYLLPCVCVEVYYARRDSGRHVKCPFENESLSDVGDIWLSSEVTLRESSLTWSSLCSASDLKISASLCWRQHEHLCTPVLNSSLEETDDGPDLVYNTSAVDKHPQMCVQFSRQGSHHISCPFDADMSSWEVNIGPGRQSVFVYLTSSVPAKFSAQLCVLKHPQRGCTPVGRVHSVTMEGNSAETTMNVPLHFLAEKPCVQVWQSDPARRGRRVLCPDYTHNRCGLYAVAALVFLVIVALLGIVIQRLTKSGAAGWLSIQEPVLLVCSSEQSAHISAACSLASILQGELSAKVHMALWAQSSKAQTGTGTGVADLGPLPWLYGQWDAVRKARGKVLIIWSPEATKTYVKWRQERNMDKNERNMEDYSRAEVRRETIRVEVEEDLKLKGRRLGKCKKEKAAGCVKLCDDKDWNIQREPSAVIAPLFTAALACLEGALQEGNSQGVGLVYFQGLCHRRDIPKAFRGVSRYCLPQDFRGLIQELGGMRRRTETGKCRWHCWPRLLSKVLSMWLAQKLTHRLQTLLPQTRGKTMQGPGVTSPLSTARVKTRGRLKLPLAANLARPGAATEQEPLRESPWRAEKL</sequence>
<evidence type="ECO:0000256" key="13">
    <source>
        <dbReference type="SAM" id="SignalP"/>
    </source>
</evidence>
<evidence type="ECO:0000256" key="9">
    <source>
        <dbReference type="ARBA" id="ARBA00023180"/>
    </source>
</evidence>
<evidence type="ECO:0000256" key="11">
    <source>
        <dbReference type="SAM" id="MobiDB-lite"/>
    </source>
</evidence>
<feature type="domain" description="SEFIR" evidence="14">
    <location>
        <begin position="492"/>
        <end position="711"/>
    </location>
</feature>
<dbReference type="Gene3D" id="3.40.50.11530">
    <property type="match status" value="1"/>
</dbReference>
<proteinExistence type="predicted"/>
<feature type="chain" id="PRO_5043441296" description="Interleukin 17 receptor E" evidence="13">
    <location>
        <begin position="24"/>
        <end position="810"/>
    </location>
</feature>
<evidence type="ECO:0000256" key="1">
    <source>
        <dbReference type="ARBA" id="ARBA00004162"/>
    </source>
</evidence>
<dbReference type="PANTHER" id="PTHR15583:SF21">
    <property type="entry name" value="INTERLEUKIN-17 RECEPTOR E-LIKE"/>
    <property type="match status" value="1"/>
</dbReference>
<name>A0AAW1DYF8_ZOAVI</name>
<dbReference type="InterPro" id="IPR039465">
    <property type="entry name" value="IL-17_rcpt-like"/>
</dbReference>
<dbReference type="Pfam" id="PF08357">
    <property type="entry name" value="SEFIR"/>
    <property type="match status" value="1"/>
</dbReference>
<evidence type="ECO:0000313" key="17">
    <source>
        <dbReference type="Proteomes" id="UP001488805"/>
    </source>
</evidence>
<evidence type="ECO:0000256" key="7">
    <source>
        <dbReference type="ARBA" id="ARBA00023136"/>
    </source>
</evidence>
<dbReference type="GO" id="GO:0005886">
    <property type="term" value="C:plasma membrane"/>
    <property type="evidence" value="ECO:0007669"/>
    <property type="project" value="UniProtKB-SubCell"/>
</dbReference>
<keyword evidence="17" id="KW-1185">Reference proteome</keyword>
<evidence type="ECO:0000256" key="5">
    <source>
        <dbReference type="ARBA" id="ARBA00022729"/>
    </source>
</evidence>
<evidence type="ECO:0008006" key="18">
    <source>
        <dbReference type="Google" id="ProtNLM"/>
    </source>
</evidence>
<keyword evidence="7 12" id="KW-0472">Membrane</keyword>
<dbReference type="EMBL" id="JBCEZU010000586">
    <property type="protein sequence ID" value="KAK9514863.1"/>
    <property type="molecule type" value="Genomic_DNA"/>
</dbReference>
<comment type="subcellular location">
    <subcellularLocation>
        <location evidence="1">Cell membrane</location>
        <topology evidence="1">Single-pass membrane protein</topology>
    </subcellularLocation>
    <subcellularLocation>
        <location evidence="2">Membrane</location>
        <topology evidence="2">Single-pass type I membrane protein</topology>
    </subcellularLocation>
</comment>
<evidence type="ECO:0000259" key="14">
    <source>
        <dbReference type="Pfam" id="PF08357"/>
    </source>
</evidence>
<evidence type="ECO:0000256" key="3">
    <source>
        <dbReference type="ARBA" id="ARBA00022475"/>
    </source>
</evidence>
<feature type="domain" description="Interleukin-17 receptor C/E N-terminal" evidence="15">
    <location>
        <begin position="227"/>
        <end position="436"/>
    </location>
</feature>
<keyword evidence="6 12" id="KW-1133">Transmembrane helix</keyword>
<comment type="caution">
    <text evidence="16">The sequence shown here is derived from an EMBL/GenBank/DDBJ whole genome shotgun (WGS) entry which is preliminary data.</text>
</comment>
<feature type="signal peptide" evidence="13">
    <location>
        <begin position="1"/>
        <end position="23"/>
    </location>
</feature>
<dbReference type="Pfam" id="PF15037">
    <property type="entry name" value="IL17_R_N"/>
    <property type="match status" value="1"/>
</dbReference>
<keyword evidence="5 13" id="KW-0732">Signal</keyword>
<dbReference type="PROSITE" id="PS51257">
    <property type="entry name" value="PROKAR_LIPOPROTEIN"/>
    <property type="match status" value="1"/>
</dbReference>
<keyword evidence="9" id="KW-0325">Glycoprotein</keyword>
<keyword evidence="10" id="KW-0395">Inflammatory response</keyword>
<evidence type="ECO:0000313" key="16">
    <source>
        <dbReference type="EMBL" id="KAK9514863.1"/>
    </source>
</evidence>
<gene>
    <name evidence="16" type="ORF">VZT92_025549</name>
</gene>
<feature type="compositionally biased region" description="Basic and acidic residues" evidence="11">
    <location>
        <begin position="798"/>
        <end position="810"/>
    </location>
</feature>
<organism evidence="16 17">
    <name type="scientific">Zoarces viviparus</name>
    <name type="common">Viviparous eelpout</name>
    <name type="synonym">Blennius viviparus</name>
    <dbReference type="NCBI Taxonomy" id="48416"/>
    <lineage>
        <taxon>Eukaryota</taxon>
        <taxon>Metazoa</taxon>
        <taxon>Chordata</taxon>
        <taxon>Craniata</taxon>
        <taxon>Vertebrata</taxon>
        <taxon>Euteleostomi</taxon>
        <taxon>Actinopterygii</taxon>
        <taxon>Neopterygii</taxon>
        <taxon>Teleostei</taxon>
        <taxon>Neoteleostei</taxon>
        <taxon>Acanthomorphata</taxon>
        <taxon>Eupercaria</taxon>
        <taxon>Perciformes</taxon>
        <taxon>Cottioidei</taxon>
        <taxon>Zoarcales</taxon>
        <taxon>Zoarcidae</taxon>
        <taxon>Zoarcinae</taxon>
        <taxon>Zoarces</taxon>
    </lineage>
</organism>
<keyword evidence="8" id="KW-0675">Receptor</keyword>
<reference evidence="16 17" key="1">
    <citation type="journal article" date="2024" name="Genome Biol. Evol.">
        <title>Chromosome-level genome assembly of the viviparous eelpout Zoarces viviparus.</title>
        <authorList>
            <person name="Fuhrmann N."/>
            <person name="Brasseur M.V."/>
            <person name="Bakowski C.E."/>
            <person name="Podsiadlowski L."/>
            <person name="Prost S."/>
            <person name="Krehenwinkel H."/>
            <person name="Mayer C."/>
        </authorList>
    </citation>
    <scope>NUCLEOTIDE SEQUENCE [LARGE SCALE GENOMIC DNA]</scope>
    <source>
        <strain evidence="16">NO-MEL_2022_Ind0_liver</strain>
    </source>
</reference>
<dbReference type="PANTHER" id="PTHR15583">
    <property type="entry name" value="INTERLEUKIN-17 RECEPTOR"/>
    <property type="match status" value="1"/>
</dbReference>
<dbReference type="AlphaFoldDB" id="A0AAW1DYF8"/>
<evidence type="ECO:0000256" key="6">
    <source>
        <dbReference type="ARBA" id="ARBA00022989"/>
    </source>
</evidence>
<feature type="region of interest" description="Disordered" evidence="11">
    <location>
        <begin position="789"/>
        <end position="810"/>
    </location>
</feature>
<evidence type="ECO:0000256" key="2">
    <source>
        <dbReference type="ARBA" id="ARBA00004479"/>
    </source>
</evidence>
<protein>
    <recommendedName>
        <fullName evidence="18">Interleukin 17 receptor E</fullName>
    </recommendedName>
</protein>
<evidence type="ECO:0000256" key="10">
    <source>
        <dbReference type="ARBA" id="ARBA00023198"/>
    </source>
</evidence>
<dbReference type="InterPro" id="IPR013568">
    <property type="entry name" value="SEFIR_dom"/>
</dbReference>
<dbReference type="Proteomes" id="UP001488805">
    <property type="component" value="Unassembled WGS sequence"/>
</dbReference>
<feature type="transmembrane region" description="Helical" evidence="12">
    <location>
        <begin position="455"/>
        <end position="475"/>
    </location>
</feature>
<dbReference type="GO" id="GO:0030368">
    <property type="term" value="F:interleukin-17 receptor activity"/>
    <property type="evidence" value="ECO:0007669"/>
    <property type="project" value="InterPro"/>
</dbReference>
<evidence type="ECO:0000259" key="15">
    <source>
        <dbReference type="Pfam" id="PF15037"/>
    </source>
</evidence>
<evidence type="ECO:0000256" key="4">
    <source>
        <dbReference type="ARBA" id="ARBA00022692"/>
    </source>
</evidence>